<protein>
    <submittedName>
        <fullName evidence="1">Uncharacterized protein</fullName>
    </submittedName>
</protein>
<accession>A0A8T0XRF8</accession>
<proteinExistence type="predicted"/>
<evidence type="ECO:0000313" key="1">
    <source>
        <dbReference type="EMBL" id="KAG2662267.1"/>
    </source>
</evidence>
<gene>
    <name evidence="1" type="ORF">PVAP13_1KG519704</name>
</gene>
<organism evidence="1 2">
    <name type="scientific">Panicum virgatum</name>
    <name type="common">Blackwell switchgrass</name>
    <dbReference type="NCBI Taxonomy" id="38727"/>
    <lineage>
        <taxon>Eukaryota</taxon>
        <taxon>Viridiplantae</taxon>
        <taxon>Streptophyta</taxon>
        <taxon>Embryophyta</taxon>
        <taxon>Tracheophyta</taxon>
        <taxon>Spermatophyta</taxon>
        <taxon>Magnoliopsida</taxon>
        <taxon>Liliopsida</taxon>
        <taxon>Poales</taxon>
        <taxon>Poaceae</taxon>
        <taxon>PACMAD clade</taxon>
        <taxon>Panicoideae</taxon>
        <taxon>Panicodae</taxon>
        <taxon>Paniceae</taxon>
        <taxon>Panicinae</taxon>
        <taxon>Panicum</taxon>
        <taxon>Panicum sect. Hiantes</taxon>
    </lineage>
</organism>
<dbReference type="AlphaFoldDB" id="A0A8T0XRF8"/>
<name>A0A8T0XRF8_PANVG</name>
<keyword evidence="2" id="KW-1185">Reference proteome</keyword>
<dbReference type="Proteomes" id="UP000823388">
    <property type="component" value="Chromosome 1K"/>
</dbReference>
<comment type="caution">
    <text evidence="1">The sequence shown here is derived from an EMBL/GenBank/DDBJ whole genome shotgun (WGS) entry which is preliminary data.</text>
</comment>
<sequence length="99" mass="10335">MPDLGVAAAAVSSVSWCGVSSTIHGQTRVVDGSTAATVPGALDLSFADLHTPSVGDGEDWMQGWRKIGGRELPGWLRRRRSAGFAPDCEPQRVSGIGSI</sequence>
<reference evidence="1" key="1">
    <citation type="submission" date="2020-05" db="EMBL/GenBank/DDBJ databases">
        <title>WGS assembly of Panicum virgatum.</title>
        <authorList>
            <person name="Lovell J.T."/>
            <person name="Jenkins J."/>
            <person name="Shu S."/>
            <person name="Juenger T.E."/>
            <person name="Schmutz J."/>
        </authorList>
    </citation>
    <scope>NUCLEOTIDE SEQUENCE</scope>
    <source>
        <strain evidence="1">AP13</strain>
    </source>
</reference>
<dbReference type="EMBL" id="CM029037">
    <property type="protein sequence ID" value="KAG2662267.1"/>
    <property type="molecule type" value="Genomic_DNA"/>
</dbReference>
<evidence type="ECO:0000313" key="2">
    <source>
        <dbReference type="Proteomes" id="UP000823388"/>
    </source>
</evidence>